<dbReference type="RefSeq" id="XP_002671283.1">
    <property type="nucleotide sequence ID" value="XM_002671237.1"/>
</dbReference>
<keyword evidence="2" id="KW-0472">Membrane</keyword>
<dbReference type="KEGG" id="ngr:NAEGRDRAFT_73576"/>
<feature type="region of interest" description="Disordered" evidence="1">
    <location>
        <begin position="182"/>
        <end position="208"/>
    </location>
</feature>
<dbReference type="AlphaFoldDB" id="D2VX10"/>
<name>D2VX10_NAEGR</name>
<feature type="transmembrane region" description="Helical" evidence="2">
    <location>
        <begin position="116"/>
        <end position="137"/>
    </location>
</feature>
<keyword evidence="4" id="KW-1185">Reference proteome</keyword>
<keyword evidence="2" id="KW-1133">Transmembrane helix</keyword>
<protein>
    <submittedName>
        <fullName evidence="3">Predicted protein</fullName>
    </submittedName>
</protein>
<dbReference type="InParanoid" id="D2VX10"/>
<feature type="compositionally biased region" description="Polar residues" evidence="1">
    <location>
        <begin position="182"/>
        <end position="197"/>
    </location>
</feature>
<evidence type="ECO:0000313" key="4">
    <source>
        <dbReference type="Proteomes" id="UP000006671"/>
    </source>
</evidence>
<accession>D2VX10</accession>
<keyword evidence="2" id="KW-0812">Transmembrane</keyword>
<evidence type="ECO:0000256" key="1">
    <source>
        <dbReference type="SAM" id="MobiDB-lite"/>
    </source>
</evidence>
<evidence type="ECO:0000256" key="2">
    <source>
        <dbReference type="SAM" id="Phobius"/>
    </source>
</evidence>
<dbReference type="EMBL" id="GG738906">
    <property type="protein sequence ID" value="EFC38539.1"/>
    <property type="molecule type" value="Genomic_DNA"/>
</dbReference>
<dbReference type="GeneID" id="8858048"/>
<sequence length="208" mass="23590">MEEKFEAFTKLGPYNIPSRGVQRLFASDKISITSYDTKLEIASNRYQQVKVAFTFFEKETPIYTSYSIYSSSPKYIPIDFHTSIAVNDSIPIFIHVMCDSDTDCFISNIVITHGSIIGIIFGVLIGIGLVVVIVILLKVPSLIRRFKNRNSSNNNLQLIQDENLQVQLKEEISRERSGIISNDANDQNTFQSTTYNRSQDDESFSSHI</sequence>
<dbReference type="VEuPathDB" id="AmoebaDB:NAEGRDRAFT_73576"/>
<gene>
    <name evidence="3" type="ORF">NAEGRDRAFT_73576</name>
</gene>
<evidence type="ECO:0000313" key="3">
    <source>
        <dbReference type="EMBL" id="EFC38539.1"/>
    </source>
</evidence>
<dbReference type="Proteomes" id="UP000006671">
    <property type="component" value="Unassembled WGS sequence"/>
</dbReference>
<organism evidence="4">
    <name type="scientific">Naegleria gruberi</name>
    <name type="common">Amoeba</name>
    <dbReference type="NCBI Taxonomy" id="5762"/>
    <lineage>
        <taxon>Eukaryota</taxon>
        <taxon>Discoba</taxon>
        <taxon>Heterolobosea</taxon>
        <taxon>Tetramitia</taxon>
        <taxon>Eutetramitia</taxon>
        <taxon>Vahlkampfiidae</taxon>
        <taxon>Naegleria</taxon>
    </lineage>
</organism>
<proteinExistence type="predicted"/>
<reference evidence="3 4" key="1">
    <citation type="journal article" date="2010" name="Cell">
        <title>The genome of Naegleria gruberi illuminates early eukaryotic versatility.</title>
        <authorList>
            <person name="Fritz-Laylin L.K."/>
            <person name="Prochnik S.E."/>
            <person name="Ginger M.L."/>
            <person name="Dacks J.B."/>
            <person name="Carpenter M.L."/>
            <person name="Field M.C."/>
            <person name="Kuo A."/>
            <person name="Paredez A."/>
            <person name="Chapman J."/>
            <person name="Pham J."/>
            <person name="Shu S."/>
            <person name="Neupane R."/>
            <person name="Cipriano M."/>
            <person name="Mancuso J."/>
            <person name="Tu H."/>
            <person name="Salamov A."/>
            <person name="Lindquist E."/>
            <person name="Shapiro H."/>
            <person name="Lucas S."/>
            <person name="Grigoriev I.V."/>
            <person name="Cande W.Z."/>
            <person name="Fulton C."/>
            <person name="Rokhsar D.S."/>
            <person name="Dawson S.C."/>
        </authorList>
    </citation>
    <scope>NUCLEOTIDE SEQUENCE [LARGE SCALE GENOMIC DNA]</scope>
    <source>
        <strain evidence="3 4">NEG-M</strain>
    </source>
</reference>